<dbReference type="AlphaFoldDB" id="A0AAV7NK26"/>
<dbReference type="EMBL" id="JANPWB010000012">
    <property type="protein sequence ID" value="KAJ1116430.1"/>
    <property type="molecule type" value="Genomic_DNA"/>
</dbReference>
<comment type="caution">
    <text evidence="1">The sequence shown here is derived from an EMBL/GenBank/DDBJ whole genome shotgun (WGS) entry which is preliminary data.</text>
</comment>
<sequence length="157" mass="17750">DLRQGPEKAVQIFSHFALLSGLRINPDKSYAYSFQGTWSEPVIVFEPMTIVTAPVSFRYLGIRIYRNQADLLDGNLNLAIASLRSQVNFWITLPISVAGKVTLANMVMLPRVLDHFVNYLCISDIELFTNRPHIGEGLPLSRTDETTVTHRLGRSRF</sequence>
<reference evidence="1" key="1">
    <citation type="journal article" date="2022" name="bioRxiv">
        <title>Sequencing and chromosome-scale assembly of the giantPleurodeles waltlgenome.</title>
        <authorList>
            <person name="Brown T."/>
            <person name="Elewa A."/>
            <person name="Iarovenko S."/>
            <person name="Subramanian E."/>
            <person name="Araus A.J."/>
            <person name="Petzold A."/>
            <person name="Susuki M."/>
            <person name="Suzuki K.-i.T."/>
            <person name="Hayashi T."/>
            <person name="Toyoda A."/>
            <person name="Oliveira C."/>
            <person name="Osipova E."/>
            <person name="Leigh N.D."/>
            <person name="Simon A."/>
            <person name="Yun M.H."/>
        </authorList>
    </citation>
    <scope>NUCLEOTIDE SEQUENCE</scope>
    <source>
        <strain evidence="1">20211129_DDA</strain>
        <tissue evidence="1">Liver</tissue>
    </source>
</reference>
<gene>
    <name evidence="1" type="ORF">NDU88_004641</name>
</gene>
<keyword evidence="2" id="KW-1185">Reference proteome</keyword>
<accession>A0AAV7NK26</accession>
<dbReference type="Proteomes" id="UP001066276">
    <property type="component" value="Chromosome 8"/>
</dbReference>
<evidence type="ECO:0000313" key="1">
    <source>
        <dbReference type="EMBL" id="KAJ1116430.1"/>
    </source>
</evidence>
<feature type="non-terminal residue" evidence="1">
    <location>
        <position position="1"/>
    </location>
</feature>
<proteinExistence type="predicted"/>
<organism evidence="1 2">
    <name type="scientific">Pleurodeles waltl</name>
    <name type="common">Iberian ribbed newt</name>
    <dbReference type="NCBI Taxonomy" id="8319"/>
    <lineage>
        <taxon>Eukaryota</taxon>
        <taxon>Metazoa</taxon>
        <taxon>Chordata</taxon>
        <taxon>Craniata</taxon>
        <taxon>Vertebrata</taxon>
        <taxon>Euteleostomi</taxon>
        <taxon>Amphibia</taxon>
        <taxon>Batrachia</taxon>
        <taxon>Caudata</taxon>
        <taxon>Salamandroidea</taxon>
        <taxon>Salamandridae</taxon>
        <taxon>Pleurodelinae</taxon>
        <taxon>Pleurodeles</taxon>
    </lineage>
</organism>
<name>A0AAV7NK26_PLEWA</name>
<evidence type="ECO:0000313" key="2">
    <source>
        <dbReference type="Proteomes" id="UP001066276"/>
    </source>
</evidence>
<protein>
    <submittedName>
        <fullName evidence="1">Uncharacterized protein</fullName>
    </submittedName>
</protein>